<feature type="transmembrane region" description="Helical" evidence="1">
    <location>
        <begin position="439"/>
        <end position="463"/>
    </location>
</feature>
<feature type="transmembrane region" description="Helical" evidence="1">
    <location>
        <begin position="376"/>
        <end position="394"/>
    </location>
</feature>
<keyword evidence="1" id="KW-0812">Transmembrane</keyword>
<feature type="transmembrane region" description="Helical" evidence="1">
    <location>
        <begin position="182"/>
        <end position="210"/>
    </location>
</feature>
<proteinExistence type="predicted"/>
<feature type="transmembrane region" description="Helical" evidence="1">
    <location>
        <begin position="65"/>
        <end position="85"/>
    </location>
</feature>
<name>A0A6A6NPL1_9PEZI</name>
<feature type="transmembrane region" description="Helical" evidence="1">
    <location>
        <begin position="497"/>
        <end position="520"/>
    </location>
</feature>
<feature type="transmembrane region" description="Helical" evidence="1">
    <location>
        <begin position="341"/>
        <end position="364"/>
    </location>
</feature>
<evidence type="ECO:0000313" key="2">
    <source>
        <dbReference type="EMBL" id="KAF2453334.1"/>
    </source>
</evidence>
<dbReference type="InterPro" id="IPR021840">
    <property type="entry name" value="DUF3433"/>
</dbReference>
<organism evidence="2 3">
    <name type="scientific">Lineolata rhizophorae</name>
    <dbReference type="NCBI Taxonomy" id="578093"/>
    <lineage>
        <taxon>Eukaryota</taxon>
        <taxon>Fungi</taxon>
        <taxon>Dikarya</taxon>
        <taxon>Ascomycota</taxon>
        <taxon>Pezizomycotina</taxon>
        <taxon>Dothideomycetes</taxon>
        <taxon>Dothideomycetes incertae sedis</taxon>
        <taxon>Lineolatales</taxon>
        <taxon>Lineolataceae</taxon>
        <taxon>Lineolata</taxon>
    </lineage>
</organism>
<feature type="transmembrane region" description="Helical" evidence="1">
    <location>
        <begin position="230"/>
        <end position="251"/>
    </location>
</feature>
<dbReference type="AlphaFoldDB" id="A0A6A6NPL1"/>
<sequence length="622" mass="69693">MGRIVAVEESLGFDVSNFDGNPYEARNILGATAAAQAGQKHGANKSYYFPPDPEKPSWRPMSMEWWYILTLTMIALGLGGYQEYLCQYSIQQKAKGSGLIEFHSVAEDVSVADYFLWKYAPTMILVTYGVMWQISDFEVKRLEPYYQLSQPKGATAAESLNIDYLTFFSYLIPFKALRFKHWAVALSSTATLFAGSLTPVLQSASIITFPPKREWEQDPNGKKFLLVDPAWSRATSAALYCVGICGIMLMWQLRRKSGLLSDPKGIAGIAAMATRSHILQDFQGLDTKSHNAIHQQLKHRRYILHKSSLWQGEYIRNTAAARGADDVAGNKKLRNPHPRMLTLQAGVPYIVSLLIFAGLLPVFIFNERANKVTDAAPWLLVLLATGLKLLWSTLECDVRMVEPFYILSERQAPAKTLTMDYTGTMPGWLPIKAAIGRNFLVALVGLGAILTEVMTVCVSSFGVDGRKFLRFDFNGADDGDGNRGGGQKSSDETFKSFWISFILVQLILLYLAVVAGSVYARRRHRFYPRQPGTIASVLAYIHQSRMLMTFVGCERLTSSEMTKFLEKGGKRYALGWFDGRDGAYHCGIDEEPIDRRYEFGVDPRSERIKVVGTWEHFETAGV</sequence>
<dbReference type="PANTHER" id="PTHR37544:SF3">
    <property type="entry name" value="SPRAY"/>
    <property type="match status" value="1"/>
</dbReference>
<evidence type="ECO:0000313" key="3">
    <source>
        <dbReference type="Proteomes" id="UP000799766"/>
    </source>
</evidence>
<protein>
    <recommendedName>
        <fullName evidence="4">DUF3433 domain protein</fullName>
    </recommendedName>
</protein>
<keyword evidence="1" id="KW-1133">Transmembrane helix</keyword>
<evidence type="ECO:0008006" key="4">
    <source>
        <dbReference type="Google" id="ProtNLM"/>
    </source>
</evidence>
<keyword evidence="3" id="KW-1185">Reference proteome</keyword>
<accession>A0A6A6NPL1</accession>
<dbReference type="EMBL" id="MU001698">
    <property type="protein sequence ID" value="KAF2453334.1"/>
    <property type="molecule type" value="Genomic_DNA"/>
</dbReference>
<gene>
    <name evidence="2" type="ORF">BDY21DRAFT_356389</name>
</gene>
<reference evidence="2" key="1">
    <citation type="journal article" date="2020" name="Stud. Mycol.">
        <title>101 Dothideomycetes genomes: a test case for predicting lifestyles and emergence of pathogens.</title>
        <authorList>
            <person name="Haridas S."/>
            <person name="Albert R."/>
            <person name="Binder M."/>
            <person name="Bloem J."/>
            <person name="Labutti K."/>
            <person name="Salamov A."/>
            <person name="Andreopoulos B."/>
            <person name="Baker S."/>
            <person name="Barry K."/>
            <person name="Bills G."/>
            <person name="Bluhm B."/>
            <person name="Cannon C."/>
            <person name="Castanera R."/>
            <person name="Culley D."/>
            <person name="Daum C."/>
            <person name="Ezra D."/>
            <person name="Gonzalez J."/>
            <person name="Henrissat B."/>
            <person name="Kuo A."/>
            <person name="Liang C."/>
            <person name="Lipzen A."/>
            <person name="Lutzoni F."/>
            <person name="Magnuson J."/>
            <person name="Mondo S."/>
            <person name="Nolan M."/>
            <person name="Ohm R."/>
            <person name="Pangilinan J."/>
            <person name="Park H.-J."/>
            <person name="Ramirez L."/>
            <person name="Alfaro M."/>
            <person name="Sun H."/>
            <person name="Tritt A."/>
            <person name="Yoshinaga Y."/>
            <person name="Zwiers L.-H."/>
            <person name="Turgeon B."/>
            <person name="Goodwin S."/>
            <person name="Spatafora J."/>
            <person name="Crous P."/>
            <person name="Grigoriev I."/>
        </authorList>
    </citation>
    <scope>NUCLEOTIDE SEQUENCE</scope>
    <source>
        <strain evidence="2">ATCC 16933</strain>
    </source>
</reference>
<dbReference type="Pfam" id="PF11915">
    <property type="entry name" value="DUF3433"/>
    <property type="match status" value="2"/>
</dbReference>
<dbReference type="Proteomes" id="UP000799766">
    <property type="component" value="Unassembled WGS sequence"/>
</dbReference>
<keyword evidence="1" id="KW-0472">Membrane</keyword>
<evidence type="ECO:0000256" key="1">
    <source>
        <dbReference type="SAM" id="Phobius"/>
    </source>
</evidence>
<dbReference type="PANTHER" id="PTHR37544">
    <property type="entry name" value="SPRAY-RELATED"/>
    <property type="match status" value="1"/>
</dbReference>
<dbReference type="OrthoDB" id="3248909at2759"/>